<organism evidence="1 2">
    <name type="scientific">Roseovarius ramblicola</name>
    <dbReference type="NCBI Taxonomy" id="2022336"/>
    <lineage>
        <taxon>Bacteria</taxon>
        <taxon>Pseudomonadati</taxon>
        <taxon>Pseudomonadota</taxon>
        <taxon>Alphaproteobacteria</taxon>
        <taxon>Rhodobacterales</taxon>
        <taxon>Roseobacteraceae</taxon>
        <taxon>Roseovarius</taxon>
    </lineage>
</organism>
<comment type="caution">
    <text evidence="1">The sequence shown here is derived from an EMBL/GenBank/DDBJ whole genome shotgun (WGS) entry which is preliminary data.</text>
</comment>
<evidence type="ECO:0000313" key="2">
    <source>
        <dbReference type="Proteomes" id="UP001589670"/>
    </source>
</evidence>
<dbReference type="RefSeq" id="WP_377069205.1">
    <property type="nucleotide sequence ID" value="NZ_JBHMEC010000015.1"/>
</dbReference>
<proteinExistence type="predicted"/>
<dbReference type="EMBL" id="JBHMEC010000015">
    <property type="protein sequence ID" value="MFB9149862.1"/>
    <property type="molecule type" value="Genomic_DNA"/>
</dbReference>
<protein>
    <submittedName>
        <fullName evidence="1">Uncharacterized protein</fullName>
    </submittedName>
</protein>
<dbReference type="Proteomes" id="UP001589670">
    <property type="component" value="Unassembled WGS sequence"/>
</dbReference>
<keyword evidence="2" id="KW-1185">Reference proteome</keyword>
<gene>
    <name evidence="1" type="ORF">ACFFU4_08890</name>
</gene>
<accession>A0ABV5HZK1</accession>
<reference evidence="1 2" key="1">
    <citation type="submission" date="2024-09" db="EMBL/GenBank/DDBJ databases">
        <authorList>
            <person name="Sun Q."/>
            <person name="Mori K."/>
        </authorList>
    </citation>
    <scope>NUCLEOTIDE SEQUENCE [LARGE SCALE GENOMIC DNA]</scope>
    <source>
        <strain evidence="1 2">CECT 9424</strain>
    </source>
</reference>
<sequence>MACLPLAEGRRMAGHGRMTEYHDVRLKRRRHATPRQTRTGDRPEIPVREGKRHFVDWYRDYHDIGDDDGRFCVG</sequence>
<evidence type="ECO:0000313" key="1">
    <source>
        <dbReference type="EMBL" id="MFB9149862.1"/>
    </source>
</evidence>
<name>A0ABV5HZK1_9RHOB</name>